<reference evidence="1" key="1">
    <citation type="journal article" date="2019" name="Environ. Microbiol.">
        <title>Fungal ecological strategies reflected in gene transcription - a case study of two litter decomposers.</title>
        <authorList>
            <person name="Barbi F."/>
            <person name="Kohler A."/>
            <person name="Barry K."/>
            <person name="Baskaran P."/>
            <person name="Daum C."/>
            <person name="Fauchery L."/>
            <person name="Ihrmark K."/>
            <person name="Kuo A."/>
            <person name="LaButti K."/>
            <person name="Lipzen A."/>
            <person name="Morin E."/>
            <person name="Grigoriev I.V."/>
            <person name="Henrissat B."/>
            <person name="Lindahl B."/>
            <person name="Martin F."/>
        </authorList>
    </citation>
    <scope>NUCLEOTIDE SEQUENCE</scope>
    <source>
        <strain evidence="1">JB14</strain>
    </source>
</reference>
<name>A0A6A4I0P7_9AGAR</name>
<protein>
    <submittedName>
        <fullName evidence="1">Uncharacterized protein</fullName>
    </submittedName>
</protein>
<dbReference type="AlphaFoldDB" id="A0A6A4I0P7"/>
<accession>A0A6A4I0P7</accession>
<dbReference type="Proteomes" id="UP000799118">
    <property type="component" value="Unassembled WGS sequence"/>
</dbReference>
<evidence type="ECO:0000313" key="1">
    <source>
        <dbReference type="EMBL" id="KAE9402767.1"/>
    </source>
</evidence>
<keyword evidence="2" id="KW-1185">Reference proteome</keyword>
<evidence type="ECO:0000313" key="2">
    <source>
        <dbReference type="Proteomes" id="UP000799118"/>
    </source>
</evidence>
<gene>
    <name evidence="1" type="ORF">BT96DRAFT_918060</name>
</gene>
<feature type="non-terminal residue" evidence="1">
    <location>
        <position position="66"/>
    </location>
</feature>
<dbReference type="EMBL" id="ML769432">
    <property type="protein sequence ID" value="KAE9402767.1"/>
    <property type="molecule type" value="Genomic_DNA"/>
</dbReference>
<organism evidence="1 2">
    <name type="scientific">Gymnopus androsaceus JB14</name>
    <dbReference type="NCBI Taxonomy" id="1447944"/>
    <lineage>
        <taxon>Eukaryota</taxon>
        <taxon>Fungi</taxon>
        <taxon>Dikarya</taxon>
        <taxon>Basidiomycota</taxon>
        <taxon>Agaricomycotina</taxon>
        <taxon>Agaricomycetes</taxon>
        <taxon>Agaricomycetidae</taxon>
        <taxon>Agaricales</taxon>
        <taxon>Marasmiineae</taxon>
        <taxon>Omphalotaceae</taxon>
        <taxon>Gymnopus</taxon>
    </lineage>
</organism>
<proteinExistence type="predicted"/>
<sequence>MTETPVIPLSSSLVIQDSRQKQGFPACSPLSNVPNPGCFIEVPSFGGYGHQLKFVSLWPRFFKTAG</sequence>